<dbReference type="AlphaFoldDB" id="A0A8J3BJQ0"/>
<evidence type="ECO:0000256" key="1">
    <source>
        <dbReference type="ARBA" id="ARBA00010641"/>
    </source>
</evidence>
<evidence type="ECO:0000259" key="8">
    <source>
        <dbReference type="Pfam" id="PF04545"/>
    </source>
</evidence>
<evidence type="ECO:0000256" key="2">
    <source>
        <dbReference type="ARBA" id="ARBA00023015"/>
    </source>
</evidence>
<dbReference type="Gene3D" id="1.10.10.10">
    <property type="entry name" value="Winged helix-like DNA-binding domain superfamily/Winged helix DNA-binding domain"/>
    <property type="match status" value="1"/>
</dbReference>
<keyword evidence="10" id="KW-1185">Reference proteome</keyword>
<feature type="domain" description="RNA polymerase sigma-70 region 4" evidence="8">
    <location>
        <begin position="167"/>
        <end position="215"/>
    </location>
</feature>
<dbReference type="PANTHER" id="PTHR43133">
    <property type="entry name" value="RNA POLYMERASE ECF-TYPE SIGMA FACTO"/>
    <property type="match status" value="1"/>
</dbReference>
<dbReference type="InterPro" id="IPR013325">
    <property type="entry name" value="RNA_pol_sigma_r2"/>
</dbReference>
<comment type="similarity">
    <text evidence="1">Belongs to the sigma-70 factor family. ECF subfamily.</text>
</comment>
<feature type="compositionally biased region" description="Basic and acidic residues" evidence="6">
    <location>
        <begin position="47"/>
        <end position="57"/>
    </location>
</feature>
<dbReference type="Gene3D" id="1.10.1740.10">
    <property type="match status" value="1"/>
</dbReference>
<keyword evidence="4" id="KW-0238">DNA-binding</keyword>
<keyword evidence="3" id="KW-0731">Sigma factor</keyword>
<keyword evidence="5" id="KW-0804">Transcription</keyword>
<dbReference type="GO" id="GO:0006352">
    <property type="term" value="P:DNA-templated transcription initiation"/>
    <property type="evidence" value="ECO:0007669"/>
    <property type="project" value="InterPro"/>
</dbReference>
<evidence type="ECO:0000259" key="7">
    <source>
        <dbReference type="Pfam" id="PF04542"/>
    </source>
</evidence>
<dbReference type="InterPro" id="IPR013324">
    <property type="entry name" value="RNA_pol_sigma_r3/r4-like"/>
</dbReference>
<dbReference type="GO" id="GO:0003677">
    <property type="term" value="F:DNA binding"/>
    <property type="evidence" value="ECO:0007669"/>
    <property type="project" value="UniProtKB-KW"/>
</dbReference>
<evidence type="ECO:0000256" key="4">
    <source>
        <dbReference type="ARBA" id="ARBA00023125"/>
    </source>
</evidence>
<proteinExistence type="inferred from homology"/>
<dbReference type="Proteomes" id="UP000662200">
    <property type="component" value="Unassembled WGS sequence"/>
</dbReference>
<keyword evidence="2" id="KW-0805">Transcription regulation</keyword>
<evidence type="ECO:0000256" key="6">
    <source>
        <dbReference type="SAM" id="MobiDB-lite"/>
    </source>
</evidence>
<dbReference type="SUPFAM" id="SSF88946">
    <property type="entry name" value="Sigma2 domain of RNA polymerase sigma factors"/>
    <property type="match status" value="1"/>
</dbReference>
<evidence type="ECO:0000313" key="9">
    <source>
        <dbReference type="EMBL" id="GGK27235.1"/>
    </source>
</evidence>
<dbReference type="SUPFAM" id="SSF88659">
    <property type="entry name" value="Sigma3 and sigma4 domains of RNA polymerase sigma factors"/>
    <property type="match status" value="1"/>
</dbReference>
<dbReference type="CDD" id="cd06171">
    <property type="entry name" value="Sigma70_r4"/>
    <property type="match status" value="1"/>
</dbReference>
<evidence type="ECO:0000256" key="5">
    <source>
        <dbReference type="ARBA" id="ARBA00023163"/>
    </source>
</evidence>
<feature type="domain" description="RNA polymerase sigma-70 region 2" evidence="7">
    <location>
        <begin position="66"/>
        <end position="135"/>
    </location>
</feature>
<dbReference type="NCBIfam" id="TIGR02937">
    <property type="entry name" value="sigma70-ECF"/>
    <property type="match status" value="1"/>
</dbReference>
<dbReference type="InterPro" id="IPR007630">
    <property type="entry name" value="RNA_pol_sigma70_r4"/>
</dbReference>
<dbReference type="Pfam" id="PF04545">
    <property type="entry name" value="Sigma70_r4"/>
    <property type="match status" value="1"/>
</dbReference>
<dbReference type="GO" id="GO:0016987">
    <property type="term" value="F:sigma factor activity"/>
    <property type="evidence" value="ECO:0007669"/>
    <property type="project" value="UniProtKB-KW"/>
</dbReference>
<protein>
    <submittedName>
        <fullName evidence="9">RNA polymerase sigma factor</fullName>
    </submittedName>
</protein>
<reference evidence="9" key="2">
    <citation type="submission" date="2020-09" db="EMBL/GenBank/DDBJ databases">
        <authorList>
            <person name="Sun Q."/>
            <person name="Ohkuma M."/>
        </authorList>
    </citation>
    <scope>NUCLEOTIDE SEQUENCE</scope>
    <source>
        <strain evidence="9">JCM 3091</strain>
    </source>
</reference>
<dbReference type="InterPro" id="IPR014284">
    <property type="entry name" value="RNA_pol_sigma-70_dom"/>
</dbReference>
<accession>A0A8J3BJQ0</accession>
<reference evidence="9" key="1">
    <citation type="journal article" date="2014" name="Int. J. Syst. Evol. Microbiol.">
        <title>Complete genome sequence of Corynebacterium casei LMG S-19264T (=DSM 44701T), isolated from a smear-ripened cheese.</title>
        <authorList>
            <consortium name="US DOE Joint Genome Institute (JGI-PGF)"/>
            <person name="Walter F."/>
            <person name="Albersmeier A."/>
            <person name="Kalinowski J."/>
            <person name="Ruckert C."/>
        </authorList>
    </citation>
    <scope>NUCLEOTIDE SEQUENCE</scope>
    <source>
        <strain evidence="9">JCM 3091</strain>
    </source>
</reference>
<dbReference type="InterPro" id="IPR039425">
    <property type="entry name" value="RNA_pol_sigma-70-like"/>
</dbReference>
<dbReference type="Pfam" id="PF04542">
    <property type="entry name" value="Sigma70_r2"/>
    <property type="match status" value="1"/>
</dbReference>
<dbReference type="NCBIfam" id="NF007227">
    <property type="entry name" value="PRK09645.1"/>
    <property type="match status" value="1"/>
</dbReference>
<sequence length="225" mass="24967">MLSSAHANIAAAHAVSRDAPIADRWRVLDAGSPRGNDVAVTPRPGTRRGDPSSGAERHEDELLRLLYEQHAGPLLMFVSRLTGGDMQRAEDIVQETLLRAWRNAHKLGINGETSLRPWLVTVARRIAIDEFRSESARVSETYDRDLEAFPTTDETDRVLGMMTVVDALRALSDAHREILVETYFRGRSVPEAAQALGLPLGTAKSRVYYALRALRTALEERGVTR</sequence>
<organism evidence="9 10">
    <name type="scientific">Pilimelia terevasa</name>
    <dbReference type="NCBI Taxonomy" id="53372"/>
    <lineage>
        <taxon>Bacteria</taxon>
        <taxon>Bacillati</taxon>
        <taxon>Actinomycetota</taxon>
        <taxon>Actinomycetes</taxon>
        <taxon>Micromonosporales</taxon>
        <taxon>Micromonosporaceae</taxon>
        <taxon>Pilimelia</taxon>
    </lineage>
</organism>
<evidence type="ECO:0000256" key="3">
    <source>
        <dbReference type="ARBA" id="ARBA00023082"/>
    </source>
</evidence>
<evidence type="ECO:0000313" key="10">
    <source>
        <dbReference type="Proteomes" id="UP000662200"/>
    </source>
</evidence>
<dbReference type="InterPro" id="IPR007627">
    <property type="entry name" value="RNA_pol_sigma70_r2"/>
</dbReference>
<dbReference type="PANTHER" id="PTHR43133:SF52">
    <property type="entry name" value="ECF RNA POLYMERASE SIGMA FACTOR SIGL"/>
    <property type="match status" value="1"/>
</dbReference>
<dbReference type="InterPro" id="IPR036388">
    <property type="entry name" value="WH-like_DNA-bd_sf"/>
</dbReference>
<feature type="region of interest" description="Disordered" evidence="6">
    <location>
        <begin position="32"/>
        <end position="57"/>
    </location>
</feature>
<gene>
    <name evidence="9" type="ORF">GCM10010124_19830</name>
</gene>
<dbReference type="EMBL" id="BMQC01000006">
    <property type="protein sequence ID" value="GGK27235.1"/>
    <property type="molecule type" value="Genomic_DNA"/>
</dbReference>
<name>A0A8J3BJQ0_9ACTN</name>
<comment type="caution">
    <text evidence="9">The sequence shown here is derived from an EMBL/GenBank/DDBJ whole genome shotgun (WGS) entry which is preliminary data.</text>
</comment>